<keyword evidence="1" id="KW-0328">Glycosyltransferase</keyword>
<name>A0A4R0IXV7_9ACTN</name>
<dbReference type="NCBIfam" id="TIGR00696">
    <property type="entry name" value="wecG_tagA_cpsF"/>
    <property type="match status" value="1"/>
</dbReference>
<dbReference type="Proteomes" id="UP000294225">
    <property type="component" value="Unassembled WGS sequence"/>
</dbReference>
<comment type="caution">
    <text evidence="3">The sequence shown here is derived from an EMBL/GenBank/DDBJ whole genome shotgun (WGS) entry which is preliminary data.</text>
</comment>
<accession>A0A4R0IXV7</accession>
<dbReference type="RefSeq" id="WP_131496953.1">
    <property type="nucleotide sequence ID" value="NZ_SJKC01000002.1"/>
</dbReference>
<dbReference type="InterPro" id="IPR004629">
    <property type="entry name" value="WecG_TagA_CpsF"/>
</dbReference>
<dbReference type="AlphaFoldDB" id="A0A4R0IXV7"/>
<dbReference type="PANTHER" id="PTHR34136:SF1">
    <property type="entry name" value="UDP-N-ACETYL-D-MANNOSAMINURONIC ACID TRANSFERASE"/>
    <property type="match status" value="1"/>
</dbReference>
<evidence type="ECO:0000256" key="2">
    <source>
        <dbReference type="ARBA" id="ARBA00022679"/>
    </source>
</evidence>
<dbReference type="CDD" id="cd06533">
    <property type="entry name" value="Glyco_transf_WecG_TagA"/>
    <property type="match status" value="1"/>
</dbReference>
<dbReference type="GO" id="GO:0016758">
    <property type="term" value="F:hexosyltransferase activity"/>
    <property type="evidence" value="ECO:0007669"/>
    <property type="project" value="TreeGrafter"/>
</dbReference>
<evidence type="ECO:0000313" key="4">
    <source>
        <dbReference type="Proteomes" id="UP000294225"/>
    </source>
</evidence>
<sequence>MTDLQAEPTTAARVDVLGIHVSVTNLDHTVGTFAGWIERGARQLVCVTDMNALLHARADERLTDVYNTSGLTVPDGMPLVWAGQRAGFEEMDRVAGPDLLERVLAEAAERGWTQYFYGGAEGVADELRERFQERHPALKVVGVECPPYRALTDAEDAETVARMNEARPDIVWVGLGAPKQERWMADHRDRLNATILIGVGAAFDFHTGRLDRAPYWMQRAGLEWSYRLYKEPRRLWKRYVLGIPRFLLGVLRHPPRAL</sequence>
<gene>
    <name evidence="3" type="ORF">E0H92_17500</name>
</gene>
<proteinExistence type="predicted"/>
<dbReference type="Pfam" id="PF03808">
    <property type="entry name" value="Glyco_tran_WecG"/>
    <property type="match status" value="1"/>
</dbReference>
<evidence type="ECO:0000256" key="1">
    <source>
        <dbReference type="ARBA" id="ARBA00022676"/>
    </source>
</evidence>
<dbReference type="EMBL" id="SJKC01000002">
    <property type="protein sequence ID" value="TCC38239.1"/>
    <property type="molecule type" value="Genomic_DNA"/>
</dbReference>
<keyword evidence="2 3" id="KW-0808">Transferase</keyword>
<protein>
    <submittedName>
        <fullName evidence="3">Glycosyltransferase</fullName>
    </submittedName>
</protein>
<dbReference type="PANTHER" id="PTHR34136">
    <property type="match status" value="1"/>
</dbReference>
<organism evidence="3 4">
    <name type="scientific">Kribbella speibonae</name>
    <dbReference type="NCBI Taxonomy" id="1572660"/>
    <lineage>
        <taxon>Bacteria</taxon>
        <taxon>Bacillati</taxon>
        <taxon>Actinomycetota</taxon>
        <taxon>Actinomycetes</taxon>
        <taxon>Propionibacteriales</taxon>
        <taxon>Kribbellaceae</taxon>
        <taxon>Kribbella</taxon>
    </lineage>
</organism>
<reference evidence="3 4" key="1">
    <citation type="submission" date="2019-02" db="EMBL/GenBank/DDBJ databases">
        <title>Kribbella capetownensis sp. nov. and Kribbella speibonae sp. nov., isolated from soil.</title>
        <authorList>
            <person name="Curtis S.M."/>
            <person name="Norton I."/>
            <person name="Everest G.J."/>
            <person name="Meyers P.R."/>
        </authorList>
    </citation>
    <scope>NUCLEOTIDE SEQUENCE [LARGE SCALE GENOMIC DNA]</scope>
    <source>
        <strain evidence="3 4">YM55</strain>
    </source>
</reference>
<evidence type="ECO:0000313" key="3">
    <source>
        <dbReference type="EMBL" id="TCC38239.1"/>
    </source>
</evidence>